<dbReference type="PRINTS" id="PR00071">
    <property type="entry name" value="HMGCOARDTASE"/>
</dbReference>
<gene>
    <name evidence="3" type="ORF">EU981_02920</name>
</gene>
<dbReference type="SUPFAM" id="SSF55035">
    <property type="entry name" value="NAD-binding domain of HMG-CoA reductase"/>
    <property type="match status" value="1"/>
</dbReference>
<dbReference type="Gene3D" id="3.30.70.420">
    <property type="entry name" value="Hydroxymethylglutaryl-CoA reductase, class I/II, NAD/NADP-binding domain"/>
    <property type="match status" value="1"/>
</dbReference>
<evidence type="ECO:0000313" key="4">
    <source>
        <dbReference type="Proteomes" id="UP000736856"/>
    </source>
</evidence>
<dbReference type="InterPro" id="IPR009029">
    <property type="entry name" value="HMG_CoA_Rdtase_sub-bd_dom_sf"/>
</dbReference>
<dbReference type="AlphaFoldDB" id="A0A937AJ55"/>
<dbReference type="GO" id="GO:0015936">
    <property type="term" value="P:coenzyme A metabolic process"/>
    <property type="evidence" value="ECO:0007669"/>
    <property type="project" value="InterPro"/>
</dbReference>
<evidence type="ECO:0000256" key="2">
    <source>
        <dbReference type="ARBA" id="ARBA00023002"/>
    </source>
</evidence>
<comment type="caution">
    <text evidence="3">The sequence shown here is derived from an EMBL/GenBank/DDBJ whole genome shotgun (WGS) entry which is preliminary data.</text>
</comment>
<dbReference type="InterPro" id="IPR002202">
    <property type="entry name" value="HMG_CoA_Rdtase"/>
</dbReference>
<comment type="similarity">
    <text evidence="1">Belongs to the HMG-CoA reductase family.</text>
</comment>
<dbReference type="PANTHER" id="PTHR10572">
    <property type="entry name" value="3-HYDROXY-3-METHYLGLUTARYL-COENZYME A REDUCTASE"/>
    <property type="match status" value="1"/>
</dbReference>
<dbReference type="InterPro" id="IPR023074">
    <property type="entry name" value="HMG_CoA_Rdtase_cat_sf"/>
</dbReference>
<sequence length="349" mass="38362">MNKKSSISMPMRWIGPLKITGNVVQDVVNVPLATYETPLWYAVKRGARISLICQDGIRTTLVNERMSRSILLQTEHAERALTALREIVISKLEIERIVETTGRFIRFIDLHSQIVGNLLFLRFEFSTGDASGHNMVTKAADAIMNWILSKWPYLHYRSISGNICSDKKATAISGIMGRGKNCVSEIIISRAICEKYLHTSPEKIVQLNTQKNLIGTCLAGGIRSANAHFANMLLAYYLATGQDGANIVEGSQGFTYAELHDDCLYFSCTIPNLIVGTIGNGKNIPAIRENIAALGCAEKRAMGDNARRLAAICAATVLCGELSLMAAQTNPGELMKAHVRLERTYPNGE</sequence>
<dbReference type="SUPFAM" id="SSF56542">
    <property type="entry name" value="Substrate-binding domain of HMG-CoA reductase"/>
    <property type="match status" value="1"/>
</dbReference>
<dbReference type="Pfam" id="PF00368">
    <property type="entry name" value="HMG-CoA_red"/>
    <property type="match status" value="1"/>
</dbReference>
<dbReference type="PROSITE" id="PS50065">
    <property type="entry name" value="HMG_COA_REDUCTASE_4"/>
    <property type="match status" value="1"/>
</dbReference>
<organism evidence="3 4">
    <name type="scientific">Candidatus Liberibacter ctenarytainae</name>
    <dbReference type="NCBI Taxonomy" id="2020335"/>
    <lineage>
        <taxon>Bacteria</taxon>
        <taxon>Pseudomonadati</taxon>
        <taxon>Pseudomonadota</taxon>
        <taxon>Alphaproteobacteria</taxon>
        <taxon>Hyphomicrobiales</taxon>
        <taxon>Rhizobiaceae</taxon>
        <taxon>Liberibacter</taxon>
    </lineage>
</organism>
<protein>
    <submittedName>
        <fullName evidence="3">Hydroxymethylglutaryl-CoA reductase</fullName>
    </submittedName>
</protein>
<dbReference type="PANTHER" id="PTHR10572:SF24">
    <property type="entry name" value="3-HYDROXY-3-METHYLGLUTARYL-COENZYME A REDUCTASE"/>
    <property type="match status" value="1"/>
</dbReference>
<dbReference type="Proteomes" id="UP000736856">
    <property type="component" value="Unassembled WGS sequence"/>
</dbReference>
<dbReference type="InterPro" id="IPR009023">
    <property type="entry name" value="HMG_CoA_Rdtase_NAD(P)-bd_sf"/>
</dbReference>
<dbReference type="GO" id="GO:0004420">
    <property type="term" value="F:hydroxymethylglutaryl-CoA reductase (NADPH) activity"/>
    <property type="evidence" value="ECO:0007669"/>
    <property type="project" value="InterPro"/>
</dbReference>
<evidence type="ECO:0000313" key="3">
    <source>
        <dbReference type="EMBL" id="MBL0849024.1"/>
    </source>
</evidence>
<reference evidence="3" key="1">
    <citation type="submission" date="2019-02" db="EMBL/GenBank/DDBJ databases">
        <title>A novel Candidatus Liberibacter species associated with the New Zealand native fuchsia psyllid, Ctenarytaina fuchsiae.</title>
        <authorList>
            <person name="Thompson S.M."/>
            <person name="Jorgensen N."/>
            <person name="David C."/>
            <person name="Bulman S.R."/>
            <person name="Smith G.R."/>
        </authorList>
    </citation>
    <scope>NUCLEOTIDE SEQUENCE</scope>
    <source>
        <strain evidence="3">Oxford</strain>
    </source>
</reference>
<accession>A0A937AJ55</accession>
<dbReference type="Gene3D" id="3.90.770.10">
    <property type="entry name" value="3-hydroxy-3-methylglutaryl-coenzyme A Reductase, Chain A, domain 2"/>
    <property type="match status" value="1"/>
</dbReference>
<proteinExistence type="inferred from homology"/>
<evidence type="ECO:0000256" key="1">
    <source>
        <dbReference type="ARBA" id="ARBA00007661"/>
    </source>
</evidence>
<name>A0A937AJ55_9HYPH</name>
<keyword evidence="2" id="KW-0560">Oxidoreductase</keyword>
<dbReference type="EMBL" id="SEOL01000004">
    <property type="protein sequence ID" value="MBL0849024.1"/>
    <property type="molecule type" value="Genomic_DNA"/>
</dbReference>